<name>A0A4R1K3Y5_9GAMM</name>
<reference evidence="2 3" key="1">
    <citation type="submission" date="2019-03" db="EMBL/GenBank/DDBJ databases">
        <title>Genomic Encyclopedia of Type Strains, Phase IV (KMG-IV): sequencing the most valuable type-strain genomes for metagenomic binning, comparative biology and taxonomic classification.</title>
        <authorList>
            <person name="Goeker M."/>
        </authorList>
    </citation>
    <scope>NUCLEOTIDE SEQUENCE [LARGE SCALE GENOMIC DNA]</scope>
    <source>
        <strain evidence="2 3">DSM 18577</strain>
    </source>
</reference>
<evidence type="ECO:0000313" key="3">
    <source>
        <dbReference type="Proteomes" id="UP000295565"/>
    </source>
</evidence>
<dbReference type="Proteomes" id="UP000295565">
    <property type="component" value="Unassembled WGS sequence"/>
</dbReference>
<proteinExistence type="predicted"/>
<dbReference type="EMBL" id="SMGD01000011">
    <property type="protein sequence ID" value="TCK58818.1"/>
    <property type="molecule type" value="Genomic_DNA"/>
</dbReference>
<dbReference type="AlphaFoldDB" id="A0A4R1K3Y5"/>
<sequence length="47" mass="5182">MSTAAAQMQTRQGHSNKEVREKTALSRASYYRLKEKLTSAPQIAVSG</sequence>
<feature type="compositionally biased region" description="Polar residues" evidence="1">
    <location>
        <begin position="1"/>
        <end position="13"/>
    </location>
</feature>
<comment type="caution">
    <text evidence="2">The sequence shown here is derived from an EMBL/GenBank/DDBJ whole genome shotgun (WGS) entry which is preliminary data.</text>
</comment>
<gene>
    <name evidence="2" type="ORF">EV690_0967</name>
</gene>
<protein>
    <submittedName>
        <fullName evidence="2">Uncharacterized protein</fullName>
    </submittedName>
</protein>
<evidence type="ECO:0000313" key="2">
    <source>
        <dbReference type="EMBL" id="TCK58818.1"/>
    </source>
</evidence>
<feature type="region of interest" description="Disordered" evidence="1">
    <location>
        <begin position="1"/>
        <end position="23"/>
    </location>
</feature>
<organism evidence="2 3">
    <name type="scientific">Celerinatantimonas diazotrophica</name>
    <dbReference type="NCBI Taxonomy" id="412034"/>
    <lineage>
        <taxon>Bacteria</taxon>
        <taxon>Pseudomonadati</taxon>
        <taxon>Pseudomonadota</taxon>
        <taxon>Gammaproteobacteria</taxon>
        <taxon>Celerinatantimonadaceae</taxon>
        <taxon>Celerinatantimonas</taxon>
    </lineage>
</organism>
<evidence type="ECO:0000256" key="1">
    <source>
        <dbReference type="SAM" id="MobiDB-lite"/>
    </source>
</evidence>
<keyword evidence="3" id="KW-1185">Reference proteome</keyword>
<accession>A0A4R1K3Y5</accession>